<dbReference type="Proteomes" id="UP001301350">
    <property type="component" value="Unassembled WGS sequence"/>
</dbReference>
<protein>
    <recommendedName>
        <fullName evidence="3">C-CAP/cofactor C-like domain-containing protein</fullName>
    </recommendedName>
</protein>
<dbReference type="InterPro" id="IPR039589">
    <property type="entry name" value="TBCC1"/>
</dbReference>
<evidence type="ECO:0000313" key="4">
    <source>
        <dbReference type="EMBL" id="KAK4538595.1"/>
    </source>
</evidence>
<organism evidence="4 5">
    <name type="scientific">Cyanidium caldarium</name>
    <name type="common">Red alga</name>
    <dbReference type="NCBI Taxonomy" id="2771"/>
    <lineage>
        <taxon>Eukaryota</taxon>
        <taxon>Rhodophyta</taxon>
        <taxon>Bangiophyceae</taxon>
        <taxon>Cyanidiales</taxon>
        <taxon>Cyanidiaceae</taxon>
        <taxon>Cyanidium</taxon>
    </lineage>
</organism>
<feature type="region of interest" description="Disordered" evidence="2">
    <location>
        <begin position="160"/>
        <end position="211"/>
    </location>
</feature>
<dbReference type="InterPro" id="IPR016098">
    <property type="entry name" value="CAP/MinC_C"/>
</dbReference>
<sequence>MELSEAPTTECSGTCPTVRLRSALYDHGLVQVLPQSLGAQRALSDEAAVLALVQRLVHRYAQRRPVRALVGAAERRTDWAISRGAWREAAERELGLGAERAQVLFDGAIQVAWHVPEADGDADELSWVSLPEMAVLLYLACAAPRMRVRSVQAVWPESSTSVSAEDPLQVPRSPAAGVRSSTATAPASSPPSSASMGAVEGAGGFDSPASGKRSAGAWRSWPLQASVGARGFAALVDKYATGLLRVVCVATGAVATDEDAPWPSLTVTRTACQYLRFLFDTQPLSLLEADALPFPDAVAWLAHWLQVACGDTPRNRSTRPQPLRWSAGVHLHPGIRPLHLDLVALTRSTVVQTRLPAQLHSVDVRGCQDSQVYLAPDGGVCLRQVTVAACAQCLVWIGACESLTVSGCERVVLVGAAARSLRIVNCFDCTLYVFSSRRPCVFGDNRSVQLAPTGHRYPGLTAALRRLRADPARNAWSRPFDFERNADPHPRAVGRLPPNAYWPVAAPWTSDDTGEDAESPFVVDAEYAEAWQARQAAATQVRAAVRDTLPPDRPAHANRWWLLQDAVHRRFRDWLVSSDQMLAVSDLIRLESDGSRQRPADP</sequence>
<keyword evidence="5" id="KW-1185">Reference proteome</keyword>
<dbReference type="EMBL" id="JANCYW010000019">
    <property type="protein sequence ID" value="KAK4538595.1"/>
    <property type="molecule type" value="Genomic_DNA"/>
</dbReference>
<dbReference type="Pfam" id="PF07986">
    <property type="entry name" value="TBCC"/>
    <property type="match status" value="1"/>
</dbReference>
<name>A0AAV9J1Y9_CYACA</name>
<evidence type="ECO:0000313" key="5">
    <source>
        <dbReference type="Proteomes" id="UP001301350"/>
    </source>
</evidence>
<dbReference type="PROSITE" id="PS51329">
    <property type="entry name" value="C_CAP_COFACTOR_C"/>
    <property type="match status" value="1"/>
</dbReference>
<dbReference type="InterPro" id="IPR017901">
    <property type="entry name" value="C-CAP_CF_C-like"/>
</dbReference>
<comment type="similarity">
    <text evidence="1">Belongs to the TBCC family.</text>
</comment>
<dbReference type="InterPro" id="IPR012945">
    <property type="entry name" value="Tubulin-bd_cofactor_C_dom"/>
</dbReference>
<dbReference type="PANTHER" id="PTHR16052:SF0">
    <property type="entry name" value="TBCC DOMAIN-CONTAINING PROTEIN 1"/>
    <property type="match status" value="1"/>
</dbReference>
<reference evidence="4 5" key="1">
    <citation type="submission" date="2022-07" db="EMBL/GenBank/DDBJ databases">
        <title>Genome-wide signatures of adaptation to extreme environments.</title>
        <authorList>
            <person name="Cho C.H."/>
            <person name="Yoon H.S."/>
        </authorList>
    </citation>
    <scope>NUCLEOTIDE SEQUENCE [LARGE SCALE GENOMIC DNA]</scope>
    <source>
        <strain evidence="4 5">DBV 063 E5</strain>
    </source>
</reference>
<evidence type="ECO:0000256" key="1">
    <source>
        <dbReference type="ARBA" id="ARBA00008848"/>
    </source>
</evidence>
<evidence type="ECO:0000259" key="3">
    <source>
        <dbReference type="PROSITE" id="PS51329"/>
    </source>
</evidence>
<feature type="domain" description="C-CAP/cofactor C-like" evidence="3">
    <location>
        <begin position="337"/>
        <end position="476"/>
    </location>
</feature>
<gene>
    <name evidence="4" type="ORF">CDCA_CDCA19G4620</name>
</gene>
<feature type="compositionally biased region" description="Low complexity" evidence="2">
    <location>
        <begin position="180"/>
        <end position="195"/>
    </location>
</feature>
<dbReference type="AlphaFoldDB" id="A0AAV9J1Y9"/>
<evidence type="ECO:0000256" key="2">
    <source>
        <dbReference type="SAM" id="MobiDB-lite"/>
    </source>
</evidence>
<dbReference type="Gene3D" id="2.160.20.70">
    <property type="match status" value="1"/>
</dbReference>
<proteinExistence type="inferred from homology"/>
<comment type="caution">
    <text evidence="4">The sequence shown here is derived from an EMBL/GenBank/DDBJ whole genome shotgun (WGS) entry which is preliminary data.</text>
</comment>
<accession>A0AAV9J1Y9</accession>
<dbReference type="PANTHER" id="PTHR16052">
    <property type="entry name" value="TBCC DOMAIN-CONTAINING PROTEIN 1"/>
    <property type="match status" value="1"/>
</dbReference>